<evidence type="ECO:0000256" key="3">
    <source>
        <dbReference type="ARBA" id="ARBA00023125"/>
    </source>
</evidence>
<organism evidence="8 9">
    <name type="scientific">Limihaloglobus sulfuriphilus</name>
    <dbReference type="NCBI Taxonomy" id="1851148"/>
    <lineage>
        <taxon>Bacteria</taxon>
        <taxon>Pseudomonadati</taxon>
        <taxon>Planctomycetota</taxon>
        <taxon>Phycisphaerae</taxon>
        <taxon>Sedimentisphaerales</taxon>
        <taxon>Sedimentisphaeraceae</taxon>
        <taxon>Limihaloglobus</taxon>
    </lineage>
</organism>
<dbReference type="InterPro" id="IPR011006">
    <property type="entry name" value="CheY-like_superfamily"/>
</dbReference>
<dbReference type="CDD" id="cd06170">
    <property type="entry name" value="LuxR_C_like"/>
    <property type="match status" value="1"/>
</dbReference>
<keyword evidence="1 5" id="KW-0597">Phosphoprotein</keyword>
<evidence type="ECO:0000259" key="6">
    <source>
        <dbReference type="PROSITE" id="PS50043"/>
    </source>
</evidence>
<name>A0A1Q2MEU3_9BACT</name>
<dbReference type="InterPro" id="IPR039420">
    <property type="entry name" value="WalR-like"/>
</dbReference>
<dbReference type="InterPro" id="IPR016032">
    <property type="entry name" value="Sig_transdc_resp-reg_C-effctor"/>
</dbReference>
<reference evidence="9" key="1">
    <citation type="submission" date="2017-02" db="EMBL/GenBank/DDBJ databases">
        <title>Comparative genomics and description of representatives of a novel lineage of planctomycetes thriving in anoxic sediments.</title>
        <authorList>
            <person name="Spring S."/>
            <person name="Bunk B."/>
            <person name="Sproer C."/>
        </authorList>
    </citation>
    <scope>NUCLEOTIDE SEQUENCE [LARGE SCALE GENOMIC DNA]</scope>
    <source>
        <strain evidence="9">SM-Chi-D1</strain>
    </source>
</reference>
<keyword evidence="3" id="KW-0238">DNA-binding</keyword>
<dbReference type="Proteomes" id="UP000188181">
    <property type="component" value="Chromosome"/>
</dbReference>
<dbReference type="PRINTS" id="PR00038">
    <property type="entry name" value="HTHLUXR"/>
</dbReference>
<dbReference type="SMART" id="SM00448">
    <property type="entry name" value="REC"/>
    <property type="match status" value="1"/>
</dbReference>
<sequence>MKKTRLILADDHQIIVEGLKGVLSTEPDIELIGTAADGRELVEMAFKYRPDVIIVDISMPLLNGIDATEQMIRDGLKSKIIILTMHNDAMYAARAFDAGASGYVLKHSAPNELVKAIREVLRGHNYITPLVDGEIIRGYRSGSNKNLNLSRKLTTRQKEVLSMLAEGFTAKEIGKKLHISVRTVEFHKYKMMEELGIDSSAELIMFAVKHKLTEP</sequence>
<dbReference type="GO" id="GO:0003677">
    <property type="term" value="F:DNA binding"/>
    <property type="evidence" value="ECO:0007669"/>
    <property type="project" value="UniProtKB-KW"/>
</dbReference>
<dbReference type="PROSITE" id="PS50110">
    <property type="entry name" value="RESPONSE_REGULATORY"/>
    <property type="match status" value="1"/>
</dbReference>
<dbReference type="PANTHER" id="PTHR43214">
    <property type="entry name" value="TWO-COMPONENT RESPONSE REGULATOR"/>
    <property type="match status" value="1"/>
</dbReference>
<dbReference type="CDD" id="cd17535">
    <property type="entry name" value="REC_NarL-like"/>
    <property type="match status" value="1"/>
</dbReference>
<proteinExistence type="predicted"/>
<dbReference type="OrthoDB" id="9796655at2"/>
<keyword evidence="4" id="KW-0804">Transcription</keyword>
<feature type="domain" description="Response regulatory" evidence="7">
    <location>
        <begin position="5"/>
        <end position="121"/>
    </location>
</feature>
<dbReference type="InterPro" id="IPR000792">
    <property type="entry name" value="Tscrpt_reg_LuxR_C"/>
</dbReference>
<evidence type="ECO:0000256" key="2">
    <source>
        <dbReference type="ARBA" id="ARBA00023015"/>
    </source>
</evidence>
<dbReference type="PROSITE" id="PS50043">
    <property type="entry name" value="HTH_LUXR_2"/>
    <property type="match status" value="1"/>
</dbReference>
<accession>A0A1Q2MEU3</accession>
<dbReference type="SUPFAM" id="SSF52172">
    <property type="entry name" value="CheY-like"/>
    <property type="match status" value="1"/>
</dbReference>
<evidence type="ECO:0000313" key="8">
    <source>
        <dbReference type="EMBL" id="AQQ71223.1"/>
    </source>
</evidence>
<dbReference type="AlphaFoldDB" id="A0A1Q2MEU3"/>
<keyword evidence="2" id="KW-0805">Transcription regulation</keyword>
<dbReference type="GO" id="GO:0006355">
    <property type="term" value="P:regulation of DNA-templated transcription"/>
    <property type="evidence" value="ECO:0007669"/>
    <property type="project" value="InterPro"/>
</dbReference>
<dbReference type="Pfam" id="PF00196">
    <property type="entry name" value="GerE"/>
    <property type="match status" value="1"/>
</dbReference>
<dbReference type="InterPro" id="IPR058245">
    <property type="entry name" value="NreC/VraR/RcsB-like_REC"/>
</dbReference>
<evidence type="ECO:0000256" key="1">
    <source>
        <dbReference type="ARBA" id="ARBA00022553"/>
    </source>
</evidence>
<dbReference type="InterPro" id="IPR001789">
    <property type="entry name" value="Sig_transdc_resp-reg_receiver"/>
</dbReference>
<dbReference type="GO" id="GO:0000160">
    <property type="term" value="P:phosphorelay signal transduction system"/>
    <property type="evidence" value="ECO:0007669"/>
    <property type="project" value="InterPro"/>
</dbReference>
<evidence type="ECO:0000256" key="4">
    <source>
        <dbReference type="ARBA" id="ARBA00023163"/>
    </source>
</evidence>
<evidence type="ECO:0000313" key="9">
    <source>
        <dbReference type="Proteomes" id="UP000188181"/>
    </source>
</evidence>
<evidence type="ECO:0000256" key="5">
    <source>
        <dbReference type="PROSITE-ProRule" id="PRU00169"/>
    </source>
</evidence>
<evidence type="ECO:0000259" key="7">
    <source>
        <dbReference type="PROSITE" id="PS50110"/>
    </source>
</evidence>
<dbReference type="RefSeq" id="WP_146683420.1">
    <property type="nucleotide sequence ID" value="NZ_CP019646.1"/>
</dbReference>
<dbReference type="STRING" id="1851148.SMSP2_01589"/>
<feature type="modified residue" description="4-aspartylphosphate" evidence="5">
    <location>
        <position position="56"/>
    </location>
</feature>
<dbReference type="KEGG" id="pbas:SMSP2_01589"/>
<dbReference type="Gene3D" id="3.40.50.2300">
    <property type="match status" value="1"/>
</dbReference>
<dbReference type="SUPFAM" id="SSF46894">
    <property type="entry name" value="C-terminal effector domain of the bipartite response regulators"/>
    <property type="match status" value="1"/>
</dbReference>
<dbReference type="EMBL" id="CP019646">
    <property type="protein sequence ID" value="AQQ71223.1"/>
    <property type="molecule type" value="Genomic_DNA"/>
</dbReference>
<dbReference type="PANTHER" id="PTHR43214:SF41">
    <property type="entry name" value="NITRATE_NITRITE RESPONSE REGULATOR PROTEIN NARP"/>
    <property type="match status" value="1"/>
</dbReference>
<gene>
    <name evidence="8" type="primary">nreC</name>
    <name evidence="8" type="ORF">SMSP2_01589</name>
</gene>
<dbReference type="SMART" id="SM00421">
    <property type="entry name" value="HTH_LUXR"/>
    <property type="match status" value="1"/>
</dbReference>
<protein>
    <submittedName>
        <fullName evidence="8">Nitrogen regulation protein C</fullName>
    </submittedName>
</protein>
<dbReference type="Pfam" id="PF00072">
    <property type="entry name" value="Response_reg"/>
    <property type="match status" value="1"/>
</dbReference>
<keyword evidence="9" id="KW-1185">Reference proteome</keyword>
<feature type="domain" description="HTH luxR-type" evidence="6">
    <location>
        <begin position="146"/>
        <end position="211"/>
    </location>
</feature>